<evidence type="ECO:0000256" key="1">
    <source>
        <dbReference type="SAM" id="MobiDB-lite"/>
    </source>
</evidence>
<feature type="non-terminal residue" evidence="2">
    <location>
        <position position="108"/>
    </location>
</feature>
<feature type="region of interest" description="Disordered" evidence="1">
    <location>
        <begin position="1"/>
        <end position="108"/>
    </location>
</feature>
<dbReference type="AlphaFoldDB" id="A0A8S4P2E8"/>
<evidence type="ECO:0000313" key="3">
    <source>
        <dbReference type="Proteomes" id="UP000749559"/>
    </source>
</evidence>
<organism evidence="2 3">
    <name type="scientific">Owenia fusiformis</name>
    <name type="common">Polychaete worm</name>
    <dbReference type="NCBI Taxonomy" id="6347"/>
    <lineage>
        <taxon>Eukaryota</taxon>
        <taxon>Metazoa</taxon>
        <taxon>Spiralia</taxon>
        <taxon>Lophotrochozoa</taxon>
        <taxon>Annelida</taxon>
        <taxon>Polychaeta</taxon>
        <taxon>Sedentaria</taxon>
        <taxon>Canalipalpata</taxon>
        <taxon>Sabellida</taxon>
        <taxon>Oweniida</taxon>
        <taxon>Oweniidae</taxon>
        <taxon>Owenia</taxon>
    </lineage>
</organism>
<reference evidence="2" key="1">
    <citation type="submission" date="2022-03" db="EMBL/GenBank/DDBJ databases">
        <authorList>
            <person name="Martin C."/>
        </authorList>
    </citation>
    <scope>NUCLEOTIDE SEQUENCE</scope>
</reference>
<proteinExistence type="predicted"/>
<accession>A0A8S4P2E8</accession>
<comment type="caution">
    <text evidence="2">The sequence shown here is derived from an EMBL/GenBank/DDBJ whole genome shotgun (WGS) entry which is preliminary data.</text>
</comment>
<feature type="non-terminal residue" evidence="2">
    <location>
        <position position="1"/>
    </location>
</feature>
<gene>
    <name evidence="2" type="ORF">OFUS_LOCUS14101</name>
</gene>
<dbReference type="EMBL" id="CAIIXF020000007">
    <property type="protein sequence ID" value="CAH1788605.1"/>
    <property type="molecule type" value="Genomic_DNA"/>
</dbReference>
<feature type="compositionally biased region" description="Polar residues" evidence="1">
    <location>
        <begin position="68"/>
        <end position="108"/>
    </location>
</feature>
<keyword evidence="3" id="KW-1185">Reference proteome</keyword>
<name>A0A8S4P2E8_OWEFU</name>
<sequence>GARRPPSKLAGQVPQEMVNGESERLAPPQSSEITVIKKPSTKKTRAPAPPKTNPTPDMTVKSEPPMEVTTTSDKVTSNSAINVQTVKSENLSQNTTTSSKSDPDVQTV</sequence>
<protein>
    <submittedName>
        <fullName evidence="2">Uncharacterized protein</fullName>
    </submittedName>
</protein>
<evidence type="ECO:0000313" key="2">
    <source>
        <dbReference type="EMBL" id="CAH1788605.1"/>
    </source>
</evidence>
<dbReference type="Proteomes" id="UP000749559">
    <property type="component" value="Unassembled WGS sequence"/>
</dbReference>